<accession>A0A9P7EVD8</accession>
<feature type="non-terminal residue" evidence="1">
    <location>
        <position position="184"/>
    </location>
</feature>
<dbReference type="RefSeq" id="XP_041286516.1">
    <property type="nucleotide sequence ID" value="XM_041431921.1"/>
</dbReference>
<dbReference type="AlphaFoldDB" id="A0A9P7EVD8"/>
<proteinExistence type="predicted"/>
<name>A0A9P7EVD8_9AGAM</name>
<reference evidence="1" key="1">
    <citation type="journal article" date="2020" name="New Phytol.">
        <title>Comparative genomics reveals dynamic genome evolution in host specialist ectomycorrhizal fungi.</title>
        <authorList>
            <person name="Lofgren L.A."/>
            <person name="Nguyen N.H."/>
            <person name="Vilgalys R."/>
            <person name="Ruytinx J."/>
            <person name="Liao H.L."/>
            <person name="Branco S."/>
            <person name="Kuo A."/>
            <person name="LaButti K."/>
            <person name="Lipzen A."/>
            <person name="Andreopoulos W."/>
            <person name="Pangilinan J."/>
            <person name="Riley R."/>
            <person name="Hundley H."/>
            <person name="Na H."/>
            <person name="Barry K."/>
            <person name="Grigoriev I.V."/>
            <person name="Stajich J.E."/>
            <person name="Kennedy P.G."/>
        </authorList>
    </citation>
    <scope>NUCLEOTIDE SEQUENCE</scope>
    <source>
        <strain evidence="1">FC423</strain>
    </source>
</reference>
<gene>
    <name evidence="1" type="ORF">F5147DRAFT_586372</name>
</gene>
<sequence length="184" mass="21211">LLFLTQDHATVSSVPAISFLVSLLAKSTSIGAWDFGASLSVVDRMKRTAWYSQVESNIRDFQTYLFYSLDDNNFWKLKIPIMLPILQHYYVPARICEIHRPCSFGKQPKKDDPKNEYYVLTFEQDNGKFSSVSLATLYAKLLDVQEFFFGEQSMTLNVHIASHVLLLLNSLFPDQFMRSILRPI</sequence>
<keyword evidence="2" id="KW-1185">Reference proteome</keyword>
<organism evidence="1 2">
    <name type="scientific">Suillus discolor</name>
    <dbReference type="NCBI Taxonomy" id="1912936"/>
    <lineage>
        <taxon>Eukaryota</taxon>
        <taxon>Fungi</taxon>
        <taxon>Dikarya</taxon>
        <taxon>Basidiomycota</taxon>
        <taxon>Agaricomycotina</taxon>
        <taxon>Agaricomycetes</taxon>
        <taxon>Agaricomycetidae</taxon>
        <taxon>Boletales</taxon>
        <taxon>Suillineae</taxon>
        <taxon>Suillaceae</taxon>
        <taxon>Suillus</taxon>
    </lineage>
</organism>
<dbReference type="Proteomes" id="UP000823399">
    <property type="component" value="Unassembled WGS sequence"/>
</dbReference>
<dbReference type="EMBL" id="JABBWM010000097">
    <property type="protein sequence ID" value="KAG2091344.1"/>
    <property type="molecule type" value="Genomic_DNA"/>
</dbReference>
<protein>
    <submittedName>
        <fullName evidence="1">Uncharacterized protein</fullName>
    </submittedName>
</protein>
<dbReference type="OrthoDB" id="2674470at2759"/>
<dbReference type="GeneID" id="64694180"/>
<evidence type="ECO:0000313" key="1">
    <source>
        <dbReference type="EMBL" id="KAG2091344.1"/>
    </source>
</evidence>
<comment type="caution">
    <text evidence="1">The sequence shown here is derived from an EMBL/GenBank/DDBJ whole genome shotgun (WGS) entry which is preliminary data.</text>
</comment>
<evidence type="ECO:0000313" key="2">
    <source>
        <dbReference type="Proteomes" id="UP000823399"/>
    </source>
</evidence>